<gene>
    <name evidence="2" type="ORF">DEJ50_23960</name>
</gene>
<reference evidence="2 3" key="1">
    <citation type="submission" date="2018-05" db="EMBL/GenBank/DDBJ databases">
        <title>Streptomyces venezuelae.</title>
        <authorList>
            <person name="Kim W."/>
            <person name="Lee N."/>
            <person name="Cho B.-K."/>
        </authorList>
    </citation>
    <scope>NUCLEOTIDE SEQUENCE [LARGE SCALE GENOMIC DNA]</scope>
    <source>
        <strain evidence="2 3">ATCC 21782</strain>
    </source>
</reference>
<dbReference type="AlphaFoldDB" id="A0A5P2D6P3"/>
<dbReference type="RefSeq" id="WP_150210169.1">
    <property type="nucleotide sequence ID" value="NZ_CP029190.1"/>
</dbReference>
<keyword evidence="2" id="KW-0238">DNA-binding</keyword>
<feature type="compositionally biased region" description="Low complexity" evidence="1">
    <location>
        <begin position="137"/>
        <end position="154"/>
    </location>
</feature>
<feature type="region of interest" description="Disordered" evidence="1">
    <location>
        <begin position="113"/>
        <end position="178"/>
    </location>
</feature>
<evidence type="ECO:0000313" key="3">
    <source>
        <dbReference type="Proteomes" id="UP000325211"/>
    </source>
</evidence>
<dbReference type="EMBL" id="CP029190">
    <property type="protein sequence ID" value="QES50423.1"/>
    <property type="molecule type" value="Genomic_DNA"/>
</dbReference>
<protein>
    <submittedName>
        <fullName evidence="2">DNA-binding protein</fullName>
    </submittedName>
</protein>
<name>A0A5P2D6P3_STRVZ</name>
<accession>A0A5P2D6P3</accession>
<dbReference type="GO" id="GO:0003677">
    <property type="term" value="F:DNA binding"/>
    <property type="evidence" value="ECO:0007669"/>
    <property type="project" value="UniProtKB-KW"/>
</dbReference>
<feature type="compositionally biased region" description="Low complexity" evidence="1">
    <location>
        <begin position="167"/>
        <end position="178"/>
    </location>
</feature>
<dbReference type="OrthoDB" id="9178552at2"/>
<proteinExistence type="predicted"/>
<dbReference type="Proteomes" id="UP000325211">
    <property type="component" value="Chromosome"/>
</dbReference>
<feature type="compositionally biased region" description="Pro residues" evidence="1">
    <location>
        <begin position="155"/>
        <end position="166"/>
    </location>
</feature>
<evidence type="ECO:0000313" key="2">
    <source>
        <dbReference type="EMBL" id="QES50423.1"/>
    </source>
</evidence>
<evidence type="ECO:0000256" key="1">
    <source>
        <dbReference type="SAM" id="MobiDB-lite"/>
    </source>
</evidence>
<sequence length="307" mass="32842">MADRQLSAPTRASYGIRHDNRVLRDRYVKIGNHLAQHRELSITAIGLATHIQSLPAGAKVTVKSLSERFPEGEVRIAAALRELEEHGYLTRYRERLPSGQVVSHVISYNVPLALRRDDGPSPEPPAPKRKAPEDPEAPQAPVEPVEPEGSVAAPPAQPTPEPPAPAAVPALPEPSSAAGPELHAQAAELLARLRLRDPRLLLSERDVARLAPAAVAWLERGVRPAVVSGVLSGGLPPEPIRAPAALLAHRLRVLLPPALRASPPSGPMPRDRTIHPLRNCDGCDRAFRAPTPGHCEDCASRPAATAA</sequence>
<organism evidence="2 3">
    <name type="scientific">Streptomyces venezuelae</name>
    <dbReference type="NCBI Taxonomy" id="54571"/>
    <lineage>
        <taxon>Bacteria</taxon>
        <taxon>Bacillati</taxon>
        <taxon>Actinomycetota</taxon>
        <taxon>Actinomycetes</taxon>
        <taxon>Kitasatosporales</taxon>
        <taxon>Streptomycetaceae</taxon>
        <taxon>Streptomyces</taxon>
    </lineage>
</organism>